<dbReference type="InterPro" id="IPR003787">
    <property type="entry name" value="Sulphur_relay_DsrE/F-like"/>
</dbReference>
<accession>A0A553JR98</accession>
<dbReference type="PANTHER" id="PTHR34874">
    <property type="entry name" value="PROTEIN YCHN"/>
    <property type="match status" value="1"/>
</dbReference>
<evidence type="ECO:0000256" key="1">
    <source>
        <dbReference type="ARBA" id="ARBA00004496"/>
    </source>
</evidence>
<evidence type="ECO:0000313" key="6">
    <source>
        <dbReference type="Proteomes" id="UP000318126"/>
    </source>
</evidence>
<sequence>MSNFIIQVNGAANTGSASYTAYRFTKASLEQGHQISLVFFYQDGVLNTSSFNSPASDEFDLTKAWIELNHQYQIKLVNCVSASLRRGVISKMEADECQAKHWNMQSPFEMGGLGELVTGIERADRLVSF</sequence>
<dbReference type="InterPro" id="IPR027396">
    <property type="entry name" value="DsrEFH-like"/>
</dbReference>
<dbReference type="Pfam" id="PF02635">
    <property type="entry name" value="DsrE"/>
    <property type="match status" value="1"/>
</dbReference>
<dbReference type="RefSeq" id="WP_143563780.1">
    <property type="nucleotide sequence ID" value="NZ_BMPL01000005.1"/>
</dbReference>
<protein>
    <submittedName>
        <fullName evidence="5">Sulfurtransferase complex subunit TusD</fullName>
    </submittedName>
</protein>
<organism evidence="5 6">
    <name type="scientific">Shewanella hanedai</name>
    <name type="common">Alteromonas hanedai</name>
    <dbReference type="NCBI Taxonomy" id="25"/>
    <lineage>
        <taxon>Bacteria</taxon>
        <taxon>Pseudomonadati</taxon>
        <taxon>Pseudomonadota</taxon>
        <taxon>Gammaproteobacteria</taxon>
        <taxon>Alteromonadales</taxon>
        <taxon>Shewanellaceae</taxon>
        <taxon>Shewanella</taxon>
    </lineage>
</organism>
<gene>
    <name evidence="5" type="primary">tusD</name>
    <name evidence="5" type="ORF">FN961_06640</name>
</gene>
<reference evidence="6" key="1">
    <citation type="submission" date="2019-07" db="EMBL/GenBank/DDBJ databases">
        <title>Shewanella sp. YLB-08 draft genomic sequence.</title>
        <authorList>
            <person name="Yu L."/>
        </authorList>
    </citation>
    <scope>NUCLEOTIDE SEQUENCE [LARGE SCALE GENOMIC DNA]</scope>
    <source>
        <strain evidence="6">JCM 20706</strain>
    </source>
</reference>
<comment type="similarity">
    <text evidence="2">Belongs to the DsrE/TusD family.</text>
</comment>
<dbReference type="InterPro" id="IPR017463">
    <property type="entry name" value="Sulphur_relay_TusD/DsrE"/>
</dbReference>
<dbReference type="GO" id="GO:1990228">
    <property type="term" value="C:sulfurtransferase complex"/>
    <property type="evidence" value="ECO:0007669"/>
    <property type="project" value="TreeGrafter"/>
</dbReference>
<dbReference type="SUPFAM" id="SSF75169">
    <property type="entry name" value="DsrEFH-like"/>
    <property type="match status" value="1"/>
</dbReference>
<evidence type="ECO:0000256" key="2">
    <source>
        <dbReference type="ARBA" id="ARBA00007067"/>
    </source>
</evidence>
<dbReference type="PANTHER" id="PTHR34874:SF3">
    <property type="entry name" value="SULFURTRANSFERASE TUSD"/>
    <property type="match status" value="1"/>
</dbReference>
<proteinExistence type="inferred from homology"/>
<dbReference type="FunFam" id="3.40.1260.10:FF:000001">
    <property type="entry name" value="Sulfurtransferase TusD"/>
    <property type="match status" value="1"/>
</dbReference>
<keyword evidence="3" id="KW-0963">Cytoplasm</keyword>
<dbReference type="Proteomes" id="UP000318126">
    <property type="component" value="Unassembled WGS sequence"/>
</dbReference>
<keyword evidence="4 5" id="KW-0808">Transferase</keyword>
<dbReference type="GO" id="GO:0097163">
    <property type="term" value="F:sulfur carrier activity"/>
    <property type="evidence" value="ECO:0007669"/>
    <property type="project" value="TreeGrafter"/>
</dbReference>
<comment type="subcellular location">
    <subcellularLocation>
        <location evidence="1">Cytoplasm</location>
    </subcellularLocation>
</comment>
<evidence type="ECO:0000256" key="4">
    <source>
        <dbReference type="ARBA" id="ARBA00022679"/>
    </source>
</evidence>
<dbReference type="EMBL" id="VKGK01000006">
    <property type="protein sequence ID" value="TRY14992.1"/>
    <property type="molecule type" value="Genomic_DNA"/>
</dbReference>
<dbReference type="GO" id="GO:0016783">
    <property type="term" value="F:sulfurtransferase activity"/>
    <property type="evidence" value="ECO:0007669"/>
    <property type="project" value="InterPro"/>
</dbReference>
<evidence type="ECO:0000313" key="5">
    <source>
        <dbReference type="EMBL" id="TRY14992.1"/>
    </source>
</evidence>
<evidence type="ECO:0000256" key="3">
    <source>
        <dbReference type="ARBA" id="ARBA00022490"/>
    </source>
</evidence>
<dbReference type="AlphaFoldDB" id="A0A553JR98"/>
<dbReference type="NCBIfam" id="NF001237">
    <property type="entry name" value="PRK00207.1"/>
    <property type="match status" value="1"/>
</dbReference>
<comment type="caution">
    <text evidence="5">The sequence shown here is derived from an EMBL/GenBank/DDBJ whole genome shotgun (WGS) entry which is preliminary data.</text>
</comment>
<dbReference type="GO" id="GO:0002143">
    <property type="term" value="P:tRNA wobble position uridine thiolation"/>
    <property type="evidence" value="ECO:0007669"/>
    <property type="project" value="TreeGrafter"/>
</dbReference>
<keyword evidence="6" id="KW-1185">Reference proteome</keyword>
<dbReference type="NCBIfam" id="TIGR03012">
    <property type="entry name" value="sulf_tusD_dsrE"/>
    <property type="match status" value="1"/>
</dbReference>
<name>A0A553JR98_SHEHA</name>
<dbReference type="OrthoDB" id="9787483at2"/>
<dbReference type="Gene3D" id="3.40.1260.10">
    <property type="entry name" value="DsrEFH-like"/>
    <property type="match status" value="1"/>
</dbReference>